<dbReference type="EMBL" id="GU357974">
    <property type="protein sequence ID" value="ADJ93984.1"/>
    <property type="molecule type" value="Genomic_DNA"/>
</dbReference>
<feature type="transmembrane region" description="Helical" evidence="1">
    <location>
        <begin position="177"/>
        <end position="199"/>
    </location>
</feature>
<keyword evidence="1" id="KW-0812">Transmembrane</keyword>
<dbReference type="Pfam" id="PF20695">
    <property type="entry name" value="UbiD_N"/>
    <property type="match status" value="1"/>
</dbReference>
<evidence type="ECO:0000259" key="2">
    <source>
        <dbReference type="Pfam" id="PF01977"/>
    </source>
</evidence>
<dbReference type="PANTHER" id="PTHR30108">
    <property type="entry name" value="3-OCTAPRENYL-4-HYDROXYBENZOATE CARBOXY-LYASE-RELATED"/>
    <property type="match status" value="1"/>
</dbReference>
<organism evidence="4">
    <name type="scientific">Clostridia bacterium enrichment culture clone BF</name>
    <dbReference type="NCBI Taxonomy" id="857391"/>
    <lineage>
        <taxon>Bacteria</taxon>
        <taxon>Bacillati</taxon>
        <taxon>Bacillota</taxon>
        <taxon>Clostridia</taxon>
        <taxon>environmental samples</taxon>
    </lineage>
</organism>
<keyword evidence="1" id="KW-1133">Transmembrane helix</keyword>
<dbReference type="GO" id="GO:0005737">
    <property type="term" value="C:cytoplasm"/>
    <property type="evidence" value="ECO:0007669"/>
    <property type="project" value="TreeGrafter"/>
</dbReference>
<dbReference type="AlphaFoldDB" id="D8WWN0"/>
<keyword evidence="1" id="KW-0472">Membrane</keyword>
<proteinExistence type="predicted"/>
<evidence type="ECO:0000256" key="1">
    <source>
        <dbReference type="SAM" id="Phobius"/>
    </source>
</evidence>
<dbReference type="InterPro" id="IPR002830">
    <property type="entry name" value="UbiD"/>
</dbReference>
<reference evidence="4" key="1">
    <citation type="journal article" date="2010" name="Environ. Microbiol.">
        <title>Identification of enzymes involved in anaerobic benzene degradation by a strictly anaerobic iron-reducing enrichment culture.</title>
        <authorList>
            <person name="Abu Laban N."/>
            <person name="Selesi D."/>
            <person name="Rattei T."/>
            <person name="Tischler P."/>
            <person name="Meckenstock R.U."/>
        </authorList>
    </citation>
    <scope>NUCLEOTIDE SEQUENCE</scope>
</reference>
<sequence length="302" mass="33177">MPDLRSYLNLLEERGEVLHIQEEVDPCFEVAAVTRLVAGRQGPALLFENVKGYPMPVLTNQLGTRQRIALVTGSAGLDTGDRRPVEPVIMETGPVQEKVLVGDIDILKNLPVLTYHERDVSPYLTQGIVFMKDLDSGRQTMGIHRIQVRGPKRLGVYLASRTSTEFYRRAEKKNMPLPVAIVIGVHPAILMASVAWYPFGDKLSLAGSYLGGPVRLVKSISGSLEVPSEAMFVIEGEILPGVMEKDGPFGESSGVYVPEITNTIQVTAITMRREPIFSAFVPWSGEDGLVFLMLTALLLCKN</sequence>
<dbReference type="SUPFAM" id="SSF50475">
    <property type="entry name" value="FMN-binding split barrel"/>
    <property type="match status" value="1"/>
</dbReference>
<dbReference type="InterPro" id="IPR049383">
    <property type="entry name" value="UbiD-like_N"/>
</dbReference>
<feature type="non-terminal residue" evidence="4">
    <location>
        <position position="302"/>
    </location>
</feature>
<feature type="domain" description="3-octaprenyl-4-hydroxybenzoate carboxy-lyase-like N-terminal" evidence="3">
    <location>
        <begin position="8"/>
        <end position="73"/>
    </location>
</feature>
<dbReference type="Pfam" id="PF01977">
    <property type="entry name" value="UbiD"/>
    <property type="match status" value="1"/>
</dbReference>
<feature type="domain" description="3-octaprenyl-4-hydroxybenzoate carboxy-lyase-like Rift-related" evidence="2">
    <location>
        <begin position="91"/>
        <end position="282"/>
    </location>
</feature>
<evidence type="ECO:0000313" key="4">
    <source>
        <dbReference type="EMBL" id="ADJ93984.1"/>
    </source>
</evidence>
<name>D8WWN0_9FIRM</name>
<dbReference type="GO" id="GO:0016831">
    <property type="term" value="F:carboxy-lyase activity"/>
    <property type="evidence" value="ECO:0007669"/>
    <property type="project" value="InterPro"/>
</dbReference>
<accession>D8WWN0</accession>
<protein>
    <submittedName>
        <fullName evidence="4">Putative UbiD-carboxylase</fullName>
    </submittedName>
</protein>
<dbReference type="PANTHER" id="PTHR30108:SF17">
    <property type="entry name" value="FERULIC ACID DECARBOXYLASE 1"/>
    <property type="match status" value="1"/>
</dbReference>
<dbReference type="InterPro" id="IPR048304">
    <property type="entry name" value="UbiD_Rift_dom"/>
</dbReference>
<evidence type="ECO:0000259" key="3">
    <source>
        <dbReference type="Pfam" id="PF20695"/>
    </source>
</evidence>